<organism evidence="1 2">
    <name type="scientific">Pollutimonas bauzanensis</name>
    <dbReference type="NCBI Taxonomy" id="658167"/>
    <lineage>
        <taxon>Bacteria</taxon>
        <taxon>Pseudomonadati</taxon>
        <taxon>Pseudomonadota</taxon>
        <taxon>Betaproteobacteria</taxon>
        <taxon>Burkholderiales</taxon>
        <taxon>Alcaligenaceae</taxon>
        <taxon>Pollutimonas</taxon>
    </lineage>
</organism>
<evidence type="ECO:0000313" key="2">
    <source>
        <dbReference type="Proteomes" id="UP000184226"/>
    </source>
</evidence>
<name>A0A1M5ZT42_9BURK</name>
<sequence>MAIKLKTEVEEQLIGSLRRYWKQEEGEDLGELRARLFLKFIVQEIGPGIYNQAIQDAQEYMQEKAAEMEISCYAEEFTYWSSRKKSPRA</sequence>
<dbReference type="Proteomes" id="UP000184226">
    <property type="component" value="Unassembled WGS sequence"/>
</dbReference>
<dbReference type="AlphaFoldDB" id="A0A1M5ZT42"/>
<dbReference type="OrthoDB" id="573733at2"/>
<dbReference type="EMBL" id="FQXE01000018">
    <property type="protein sequence ID" value="SHI27384.1"/>
    <property type="molecule type" value="Genomic_DNA"/>
</dbReference>
<dbReference type="InterPro" id="IPR018680">
    <property type="entry name" value="DUF2164"/>
</dbReference>
<reference evidence="1 2" key="1">
    <citation type="submission" date="2016-11" db="EMBL/GenBank/DDBJ databases">
        <authorList>
            <person name="Jaros S."/>
            <person name="Januszkiewicz K."/>
            <person name="Wedrychowicz H."/>
        </authorList>
    </citation>
    <scope>NUCLEOTIDE SEQUENCE [LARGE SCALE GENOMIC DNA]</scope>
    <source>
        <strain evidence="1 2">CGMCC 1.10190</strain>
    </source>
</reference>
<proteinExistence type="predicted"/>
<keyword evidence="2" id="KW-1185">Reference proteome</keyword>
<dbReference type="Pfam" id="PF09932">
    <property type="entry name" value="DUF2164"/>
    <property type="match status" value="1"/>
</dbReference>
<evidence type="ECO:0000313" key="1">
    <source>
        <dbReference type="EMBL" id="SHI27384.1"/>
    </source>
</evidence>
<accession>A0A1M5ZT42</accession>
<dbReference type="RefSeq" id="WP_073108658.1">
    <property type="nucleotide sequence ID" value="NZ_FQXE01000018.1"/>
</dbReference>
<protein>
    <submittedName>
        <fullName evidence="1">Uncharacterized conserved protein, DUF2164 family</fullName>
    </submittedName>
</protein>
<gene>
    <name evidence="1" type="ORF">SAMN04488135_11850</name>
</gene>